<protein>
    <submittedName>
        <fullName evidence="9">ABC transporter, fused permease protein</fullName>
    </submittedName>
</protein>
<dbReference type="InterPro" id="IPR003838">
    <property type="entry name" value="ABC3_permease_C"/>
</dbReference>
<sequence>MLNVTLKGLAAHKRRLFGTCLAVFLGIAFLSGTLVLGDTLRANFDTLFADANAGTDAIVRSASTIEADGGRGPDLDGRTLVPSALADRVRSVAGVAAAEPSIEGYGQLIGNDGKAIGGNGPPRLAGNWITDPELNPYKLVEGRAPQTTGEVVVNRGAAEAGKLRVGDTTIVQTPEPVPVTVVGIASFGTGDGFGEVTFTAFNLQGAEAHVTKKPGVASSIVVRAEPGVNEEVLAERVRPLAGDGNEVLTGTQFTAESTDQIGRDFLDIFTTFLTVFAGVALLVASFSIYNTFSILVAQRSRESALLRALGAARAQIVTSVVVEALLIGLVASVAGLLGGVAIAGLLKGLFDSFGFSLPAGGLAFQASTAVICMVVGMVVTLAAGVFPAVKASRVAPVAALREHAVEAVRASRLRAVAGAVLTALGVAVVLSAVLGGGDSVLAVAGLGAVLTMVGVVVFGPVVARPAAGVVGWPLLRLRGVTGALARQNAMRNPRRTSGTAAALMVGVGVVTLFTVFAASIRSSIDDTVSRSFGGDLVVNTGSFGGGGLSPALAPELAALPEVRTAVGLGQGVVQVDGDGKRITVADVANLGKVLDLEVQEGALERLGPTEMAVSSDEAEAQGWSIGSTAGIRFVDGATASFTVAAIYDVGDVAGDYVVSRAAWAPHAGQDVDSQVLIGLEQGVGLTAGKAAVTAVTAAAGGASVLDRKEYVASVAQGVDMMLGIVYVLLFLAIVIALMGIANTLSLAIHERTRELGLLRAVGQTRRQLRAMVRWESVIIALFGTVGGLGLGVFLGWALVQAASAEGFATFAAPTGQLAVVLVAGAVAGVLAGLGPARRAARLDVLQAIGTS</sequence>
<dbReference type="GO" id="GO:0005886">
    <property type="term" value="C:plasma membrane"/>
    <property type="evidence" value="ECO:0007669"/>
    <property type="project" value="UniProtKB-SubCell"/>
</dbReference>
<feature type="transmembrane region" description="Helical" evidence="7">
    <location>
        <begin position="362"/>
        <end position="386"/>
    </location>
</feature>
<comment type="similarity">
    <text evidence="6">Belongs to the ABC-4 integral membrane protein family.</text>
</comment>
<feature type="transmembrane region" description="Helical" evidence="7">
    <location>
        <begin position="316"/>
        <end position="342"/>
    </location>
</feature>
<evidence type="ECO:0000256" key="2">
    <source>
        <dbReference type="ARBA" id="ARBA00022475"/>
    </source>
</evidence>
<dbReference type="Pfam" id="PF02687">
    <property type="entry name" value="FtsX"/>
    <property type="match status" value="2"/>
</dbReference>
<feature type="transmembrane region" description="Helical" evidence="7">
    <location>
        <begin position="415"/>
        <end position="434"/>
    </location>
</feature>
<feature type="transmembrane region" description="Helical" evidence="7">
    <location>
        <begin position="810"/>
        <end position="833"/>
    </location>
</feature>
<feature type="domain" description="ABC3 transporter permease C-terminal" evidence="8">
    <location>
        <begin position="727"/>
        <end position="843"/>
    </location>
</feature>
<name>A0A6J4H432_9ACTN</name>
<feature type="transmembrane region" description="Helical" evidence="7">
    <location>
        <begin position="440"/>
        <end position="463"/>
    </location>
</feature>
<dbReference type="PANTHER" id="PTHR30572:SF4">
    <property type="entry name" value="ABC TRANSPORTER PERMEASE YTRF"/>
    <property type="match status" value="1"/>
</dbReference>
<dbReference type="AlphaFoldDB" id="A0A6J4H432"/>
<evidence type="ECO:0000256" key="5">
    <source>
        <dbReference type="ARBA" id="ARBA00023136"/>
    </source>
</evidence>
<feature type="transmembrane region" description="Helical" evidence="7">
    <location>
        <begin position="500"/>
        <end position="520"/>
    </location>
</feature>
<evidence type="ECO:0000259" key="8">
    <source>
        <dbReference type="Pfam" id="PF02687"/>
    </source>
</evidence>
<evidence type="ECO:0000313" key="9">
    <source>
        <dbReference type="EMBL" id="CAA9214445.1"/>
    </source>
</evidence>
<reference evidence="9" key="1">
    <citation type="submission" date="2020-02" db="EMBL/GenBank/DDBJ databases">
        <authorList>
            <person name="Meier V. D."/>
        </authorList>
    </citation>
    <scope>NUCLEOTIDE SEQUENCE</scope>
    <source>
        <strain evidence="9">AVDCRST_MAG10</strain>
    </source>
</reference>
<evidence type="ECO:0000256" key="6">
    <source>
        <dbReference type="ARBA" id="ARBA00038076"/>
    </source>
</evidence>
<organism evidence="9">
    <name type="scientific">uncultured Acidimicrobiales bacterium</name>
    <dbReference type="NCBI Taxonomy" id="310071"/>
    <lineage>
        <taxon>Bacteria</taxon>
        <taxon>Bacillati</taxon>
        <taxon>Actinomycetota</taxon>
        <taxon>Acidimicrobiia</taxon>
        <taxon>Acidimicrobiales</taxon>
        <taxon>environmental samples</taxon>
    </lineage>
</organism>
<dbReference type="EMBL" id="CADCTB010000019">
    <property type="protein sequence ID" value="CAA9214445.1"/>
    <property type="molecule type" value="Genomic_DNA"/>
</dbReference>
<evidence type="ECO:0000256" key="1">
    <source>
        <dbReference type="ARBA" id="ARBA00004651"/>
    </source>
</evidence>
<accession>A0A6J4H432</accession>
<keyword evidence="2" id="KW-1003">Cell membrane</keyword>
<evidence type="ECO:0000256" key="4">
    <source>
        <dbReference type="ARBA" id="ARBA00022989"/>
    </source>
</evidence>
<keyword evidence="5 7" id="KW-0472">Membrane</keyword>
<keyword evidence="3 7" id="KW-0812">Transmembrane</keyword>
<evidence type="ECO:0000256" key="3">
    <source>
        <dbReference type="ARBA" id="ARBA00022692"/>
    </source>
</evidence>
<gene>
    <name evidence="9" type="ORF">AVDCRST_MAG10-307</name>
</gene>
<evidence type="ECO:0000256" key="7">
    <source>
        <dbReference type="SAM" id="Phobius"/>
    </source>
</evidence>
<feature type="domain" description="ABC3 transporter permease C-terminal" evidence="8">
    <location>
        <begin position="275"/>
        <end position="394"/>
    </location>
</feature>
<dbReference type="GO" id="GO:0022857">
    <property type="term" value="F:transmembrane transporter activity"/>
    <property type="evidence" value="ECO:0007669"/>
    <property type="project" value="TreeGrafter"/>
</dbReference>
<dbReference type="PANTHER" id="PTHR30572">
    <property type="entry name" value="MEMBRANE COMPONENT OF TRANSPORTER-RELATED"/>
    <property type="match status" value="1"/>
</dbReference>
<feature type="transmembrane region" description="Helical" evidence="7">
    <location>
        <begin position="720"/>
        <end position="744"/>
    </location>
</feature>
<feature type="transmembrane region" description="Helical" evidence="7">
    <location>
        <begin position="776"/>
        <end position="798"/>
    </location>
</feature>
<comment type="subcellular location">
    <subcellularLocation>
        <location evidence="1">Cell membrane</location>
        <topology evidence="1">Multi-pass membrane protein</topology>
    </subcellularLocation>
</comment>
<proteinExistence type="inferred from homology"/>
<dbReference type="InterPro" id="IPR050250">
    <property type="entry name" value="Macrolide_Exporter_MacB"/>
</dbReference>
<keyword evidence="4 7" id="KW-1133">Transmembrane helix</keyword>
<feature type="transmembrane region" description="Helical" evidence="7">
    <location>
        <begin position="272"/>
        <end position="296"/>
    </location>
</feature>